<sequence>MAASMDLSEYEKDPRLFLFTSLTAGSSHIITATSRLETILKANKIPFQAIDTATDEKARRLWQRRAQNKKLPGLVKDGFVIGDLDEIEEWNEFGELKENIGPVPKNNAAPAGGVQGVNIRPAEQASPKSGQAAAGRTVSGANKAPASSVDESKMRALPGAAEIAARNKAPSTSNPVSEKLGVETMASAPVVKEQSINAAKALLKDDHPSVDHLSAPPSAMQSGTATPQEEPEIAPAEGVGETAPGTRHRGSEVKVGSADEIKKIEGENALKEEGEDGKEDDQNASKGIEALELNKGERPQDQDAKEPDDAEKSVQD</sequence>
<keyword evidence="2" id="KW-1185">Reference proteome</keyword>
<evidence type="ECO:0000313" key="1">
    <source>
        <dbReference type="EMBL" id="KAK3703975.1"/>
    </source>
</evidence>
<gene>
    <name evidence="1" type="ORF">LTR37_014077</name>
</gene>
<evidence type="ECO:0000313" key="2">
    <source>
        <dbReference type="Proteomes" id="UP001281147"/>
    </source>
</evidence>
<dbReference type="Proteomes" id="UP001281147">
    <property type="component" value="Unassembled WGS sequence"/>
</dbReference>
<dbReference type="EMBL" id="JAUTXU010000144">
    <property type="protein sequence ID" value="KAK3703975.1"/>
    <property type="molecule type" value="Genomic_DNA"/>
</dbReference>
<proteinExistence type="predicted"/>
<organism evidence="1 2">
    <name type="scientific">Vermiconidia calcicola</name>
    <dbReference type="NCBI Taxonomy" id="1690605"/>
    <lineage>
        <taxon>Eukaryota</taxon>
        <taxon>Fungi</taxon>
        <taxon>Dikarya</taxon>
        <taxon>Ascomycota</taxon>
        <taxon>Pezizomycotina</taxon>
        <taxon>Dothideomycetes</taxon>
        <taxon>Dothideomycetidae</taxon>
        <taxon>Mycosphaerellales</taxon>
        <taxon>Extremaceae</taxon>
        <taxon>Vermiconidia</taxon>
    </lineage>
</organism>
<name>A0ACC3MW43_9PEZI</name>
<reference evidence="1" key="1">
    <citation type="submission" date="2023-07" db="EMBL/GenBank/DDBJ databases">
        <title>Black Yeasts Isolated from many extreme environments.</title>
        <authorList>
            <person name="Coleine C."/>
            <person name="Stajich J.E."/>
            <person name="Selbmann L."/>
        </authorList>
    </citation>
    <scope>NUCLEOTIDE SEQUENCE</scope>
    <source>
        <strain evidence="1">CCFEE 5714</strain>
    </source>
</reference>
<comment type="caution">
    <text evidence="1">The sequence shown here is derived from an EMBL/GenBank/DDBJ whole genome shotgun (WGS) entry which is preliminary data.</text>
</comment>
<protein>
    <submittedName>
        <fullName evidence="1">Uncharacterized protein</fullName>
    </submittedName>
</protein>
<accession>A0ACC3MW43</accession>